<dbReference type="EMBL" id="BARW01039836">
    <property type="protein sequence ID" value="GAJ23031.1"/>
    <property type="molecule type" value="Genomic_DNA"/>
</dbReference>
<reference evidence="1" key="1">
    <citation type="journal article" date="2014" name="Front. Microbiol.">
        <title>High frequency of phylogenetically diverse reductive dehalogenase-homologous genes in deep subseafloor sedimentary metagenomes.</title>
        <authorList>
            <person name="Kawai M."/>
            <person name="Futagami T."/>
            <person name="Toyoda A."/>
            <person name="Takaki Y."/>
            <person name="Nishi S."/>
            <person name="Hori S."/>
            <person name="Arai W."/>
            <person name="Tsubouchi T."/>
            <person name="Morono Y."/>
            <person name="Uchiyama I."/>
            <person name="Ito T."/>
            <person name="Fujiyama A."/>
            <person name="Inagaki F."/>
            <person name="Takami H."/>
        </authorList>
    </citation>
    <scope>NUCLEOTIDE SEQUENCE</scope>
    <source>
        <strain evidence="1">Expedition CK06-06</strain>
    </source>
</reference>
<dbReference type="AlphaFoldDB" id="X1VWP5"/>
<sequence length="67" mass="7244">MYKYIVTANQGSCSDIDSVQLVINTPPANDDVCDAKELTFGTNGPFDNKYATIQPNEPFPPSDANSC</sequence>
<accession>X1VWP5</accession>
<protein>
    <submittedName>
        <fullName evidence="1">Uncharacterized protein</fullName>
    </submittedName>
</protein>
<comment type="caution">
    <text evidence="1">The sequence shown here is derived from an EMBL/GenBank/DDBJ whole genome shotgun (WGS) entry which is preliminary data.</text>
</comment>
<proteinExistence type="predicted"/>
<gene>
    <name evidence="1" type="ORF">S12H4_60500</name>
</gene>
<evidence type="ECO:0000313" key="1">
    <source>
        <dbReference type="EMBL" id="GAJ23031.1"/>
    </source>
</evidence>
<name>X1VWP5_9ZZZZ</name>
<organism evidence="1">
    <name type="scientific">marine sediment metagenome</name>
    <dbReference type="NCBI Taxonomy" id="412755"/>
    <lineage>
        <taxon>unclassified sequences</taxon>
        <taxon>metagenomes</taxon>
        <taxon>ecological metagenomes</taxon>
    </lineage>
</organism>
<feature type="non-terminal residue" evidence="1">
    <location>
        <position position="67"/>
    </location>
</feature>